<feature type="compositionally biased region" description="Low complexity" evidence="1">
    <location>
        <begin position="380"/>
        <end position="393"/>
    </location>
</feature>
<evidence type="ECO:0000256" key="1">
    <source>
        <dbReference type="SAM" id="MobiDB-lite"/>
    </source>
</evidence>
<keyword evidence="4" id="KW-1185">Reference proteome</keyword>
<feature type="compositionally biased region" description="Polar residues" evidence="1">
    <location>
        <begin position="344"/>
        <end position="359"/>
    </location>
</feature>
<dbReference type="EMBL" id="AZBU02000007">
    <property type="protein sequence ID" value="TKR70349.1"/>
    <property type="molecule type" value="Genomic_DNA"/>
</dbReference>
<evidence type="ECO:0000256" key="2">
    <source>
        <dbReference type="SAM" id="SignalP"/>
    </source>
</evidence>
<name>A0A4U5MLI4_STECR</name>
<accession>A0A4U5MLI4</accession>
<proteinExistence type="predicted"/>
<gene>
    <name evidence="3" type="ORF">L596_022388</name>
</gene>
<feature type="signal peptide" evidence="2">
    <location>
        <begin position="1"/>
        <end position="16"/>
    </location>
</feature>
<keyword evidence="2" id="KW-0732">Signal</keyword>
<evidence type="ECO:0008006" key="5">
    <source>
        <dbReference type="Google" id="ProtNLM"/>
    </source>
</evidence>
<comment type="caution">
    <text evidence="3">The sequence shown here is derived from an EMBL/GenBank/DDBJ whole genome shotgun (WGS) entry which is preliminary data.</text>
</comment>
<dbReference type="AlphaFoldDB" id="A0A4U5MLI4"/>
<evidence type="ECO:0000313" key="3">
    <source>
        <dbReference type="EMBL" id="TKR70349.1"/>
    </source>
</evidence>
<organism evidence="3 4">
    <name type="scientific">Steinernema carpocapsae</name>
    <name type="common">Entomopathogenic nematode</name>
    <dbReference type="NCBI Taxonomy" id="34508"/>
    <lineage>
        <taxon>Eukaryota</taxon>
        <taxon>Metazoa</taxon>
        <taxon>Ecdysozoa</taxon>
        <taxon>Nematoda</taxon>
        <taxon>Chromadorea</taxon>
        <taxon>Rhabditida</taxon>
        <taxon>Tylenchina</taxon>
        <taxon>Panagrolaimomorpha</taxon>
        <taxon>Strongyloidoidea</taxon>
        <taxon>Steinernematidae</taxon>
        <taxon>Steinernema</taxon>
    </lineage>
</organism>
<feature type="compositionally biased region" description="Basic and acidic residues" evidence="1">
    <location>
        <begin position="333"/>
        <end position="343"/>
    </location>
</feature>
<protein>
    <recommendedName>
        <fullName evidence="5">DOMON domain-containing protein</fullName>
    </recommendedName>
</protein>
<feature type="region of interest" description="Disordered" evidence="1">
    <location>
        <begin position="324"/>
        <end position="448"/>
    </location>
</feature>
<feature type="chain" id="PRO_5020567404" description="DOMON domain-containing protein" evidence="2">
    <location>
        <begin position="17"/>
        <end position="468"/>
    </location>
</feature>
<dbReference type="Proteomes" id="UP000298663">
    <property type="component" value="Unassembled WGS sequence"/>
</dbReference>
<reference evidence="3 4" key="2">
    <citation type="journal article" date="2019" name="G3 (Bethesda)">
        <title>Hybrid Assembly of the Genome of the Entomopathogenic Nematode Steinernema carpocapsae Identifies the X-Chromosome.</title>
        <authorList>
            <person name="Serra L."/>
            <person name="Macchietto M."/>
            <person name="Macias-Munoz A."/>
            <person name="McGill C.J."/>
            <person name="Rodriguez I.M."/>
            <person name="Rodriguez B."/>
            <person name="Murad R."/>
            <person name="Mortazavi A."/>
        </authorList>
    </citation>
    <scope>NUCLEOTIDE SEQUENCE [LARGE SCALE GENOMIC DNA]</scope>
    <source>
        <strain evidence="3 4">ALL</strain>
    </source>
</reference>
<feature type="compositionally biased region" description="Polar residues" evidence="1">
    <location>
        <begin position="420"/>
        <end position="434"/>
    </location>
</feature>
<sequence>MLAIPLFLAFLCLSLADDPNSFPDCRIEDFRGSVLLGNQNGELVYWQVPYYGSGAIKAENVPLTTFPIPPYNYSYKGKDYLLHFSAANRVNVWKSHRTLYEYYTTDWNEDGNDWHYLIEIFFSPEGIPNSVSYTGIRPWCQAIACVTFPALGKNNKVVVADYKYDPADINATITNANFEEDKPMSEHAYWEVYDWTDKKSYPKRTQDLFEGVMYRDNGDELVATYEDKNRTLMVYSSETRKGKCKYGTLAYPKFKFLHMIDMRDPSYAGIGTETPSFSSSDDSILSSTEIASEGFKTMEFDLSNSDGFRTETYSTPEAADQYSSLTFGYDNTSDDRSTQRDLETTYSTLERVEPNSTTDRPYHHETTPNDKLTSKKGLKTTYETTSSYSTPETSNHDSTTAFGNRTRDYDYGTTPEAHENPSNSTADEPTSTDDYPTPALRPQTKKPKTADRLLWNTVSLAVVGYALF</sequence>
<evidence type="ECO:0000313" key="4">
    <source>
        <dbReference type="Proteomes" id="UP000298663"/>
    </source>
</evidence>
<reference evidence="3 4" key="1">
    <citation type="journal article" date="2015" name="Genome Biol.">
        <title>Comparative genomics of Steinernema reveals deeply conserved gene regulatory networks.</title>
        <authorList>
            <person name="Dillman A.R."/>
            <person name="Macchietto M."/>
            <person name="Porter C.F."/>
            <person name="Rogers A."/>
            <person name="Williams B."/>
            <person name="Antoshechkin I."/>
            <person name="Lee M.M."/>
            <person name="Goodwin Z."/>
            <person name="Lu X."/>
            <person name="Lewis E.E."/>
            <person name="Goodrich-Blair H."/>
            <person name="Stock S.P."/>
            <person name="Adams B.J."/>
            <person name="Sternberg P.W."/>
            <person name="Mortazavi A."/>
        </authorList>
    </citation>
    <scope>NUCLEOTIDE SEQUENCE [LARGE SCALE GENOMIC DNA]</scope>
    <source>
        <strain evidence="3 4">ALL</strain>
    </source>
</reference>